<dbReference type="Pfam" id="PF02157">
    <property type="entry name" value="Man-6-P_recep"/>
    <property type="match status" value="1"/>
</dbReference>
<dbReference type="Gene3D" id="2.70.130.10">
    <property type="entry name" value="Mannose-6-phosphate receptor binding domain"/>
    <property type="match status" value="1"/>
</dbReference>
<evidence type="ECO:0000256" key="2">
    <source>
        <dbReference type="SAM" id="Phobius"/>
    </source>
</evidence>
<dbReference type="Proteomes" id="UP000694941">
    <property type="component" value="Unplaced"/>
</dbReference>
<sequence length="204" mass="22222">FSGKPSATKDNANYYFNPCYNFSYNVANKCLPCTDVAACRITATKQEVIGLQNPKFWETATGAIAVNYSASSSSPPRSKNLLVFLECNKSATAPVLRVKGCDPCQGNASTNFTMTLHGKEVCLQILNEDNSSGISTGSVLLLIFLISVQVYLTIGILYNICIVGAKGKEVIPNIAFWQDVLSLIKDGCLFTFNCCRVNVNYDKL</sequence>
<feature type="non-terminal residue" evidence="4">
    <location>
        <position position="1"/>
    </location>
</feature>
<keyword evidence="1" id="KW-0325">Glycoprotein</keyword>
<dbReference type="PANTHER" id="PTHR15071">
    <property type="entry name" value="MANNOSE-6-PHOSPHATE RECEPTOR FAMILY MEMBER"/>
    <property type="match status" value="1"/>
</dbReference>
<dbReference type="SUPFAM" id="SSF50911">
    <property type="entry name" value="Mannose 6-phosphate receptor domain"/>
    <property type="match status" value="1"/>
</dbReference>
<evidence type="ECO:0000313" key="3">
    <source>
        <dbReference type="Proteomes" id="UP000694941"/>
    </source>
</evidence>
<protein>
    <submittedName>
        <fullName evidence="4">Cation-dependent mannose-6-phosphate receptor-like</fullName>
    </submittedName>
</protein>
<gene>
    <name evidence="4" type="primary">LOC111085794</name>
</gene>
<dbReference type="GeneID" id="111085794"/>
<keyword evidence="2" id="KW-0472">Membrane</keyword>
<dbReference type="InterPro" id="IPR028927">
    <property type="entry name" value="Man-6-P_rcpt"/>
</dbReference>
<keyword evidence="3" id="KW-1185">Reference proteome</keyword>
<accession>A0ABM1SDM2</accession>
<feature type="transmembrane region" description="Helical" evidence="2">
    <location>
        <begin position="139"/>
        <end position="158"/>
    </location>
</feature>
<dbReference type="RefSeq" id="XP_022241727.1">
    <property type="nucleotide sequence ID" value="XM_022386019.1"/>
</dbReference>
<organism evidence="3 4">
    <name type="scientific">Limulus polyphemus</name>
    <name type="common">Atlantic horseshoe crab</name>
    <dbReference type="NCBI Taxonomy" id="6850"/>
    <lineage>
        <taxon>Eukaryota</taxon>
        <taxon>Metazoa</taxon>
        <taxon>Ecdysozoa</taxon>
        <taxon>Arthropoda</taxon>
        <taxon>Chelicerata</taxon>
        <taxon>Merostomata</taxon>
        <taxon>Xiphosura</taxon>
        <taxon>Limulidae</taxon>
        <taxon>Limulus</taxon>
    </lineage>
</organism>
<reference evidence="4" key="1">
    <citation type="submission" date="2025-08" db="UniProtKB">
        <authorList>
            <consortium name="RefSeq"/>
        </authorList>
    </citation>
    <scope>IDENTIFICATION</scope>
    <source>
        <tissue evidence="4">Muscle</tissue>
    </source>
</reference>
<keyword evidence="2" id="KW-1133">Transmembrane helix</keyword>
<dbReference type="InterPro" id="IPR009011">
    <property type="entry name" value="Man6P_isomerase_rcpt-bd_dom_sf"/>
</dbReference>
<name>A0ABM1SDM2_LIMPO</name>
<keyword evidence="2" id="KW-0812">Transmembrane</keyword>
<evidence type="ECO:0000256" key="1">
    <source>
        <dbReference type="ARBA" id="ARBA00023180"/>
    </source>
</evidence>
<proteinExistence type="predicted"/>
<dbReference type="PANTHER" id="PTHR15071:SF0">
    <property type="entry name" value="MANNOSE 6-PHOSPHATE RECEPTOR-LIKE PROTEIN 1"/>
    <property type="match status" value="1"/>
</dbReference>
<evidence type="ECO:0000313" key="4">
    <source>
        <dbReference type="RefSeq" id="XP_022241727.1"/>
    </source>
</evidence>